<dbReference type="InterPro" id="IPR029063">
    <property type="entry name" value="SAM-dependent_MTases_sf"/>
</dbReference>
<evidence type="ECO:0000313" key="3">
    <source>
        <dbReference type="Proteomes" id="UP001172101"/>
    </source>
</evidence>
<dbReference type="Pfam" id="PF13489">
    <property type="entry name" value="Methyltransf_23"/>
    <property type="match status" value="1"/>
</dbReference>
<dbReference type="RefSeq" id="XP_060293745.1">
    <property type="nucleotide sequence ID" value="XM_060442178.1"/>
</dbReference>
<dbReference type="EMBL" id="JAUIRO010000005">
    <property type="protein sequence ID" value="KAK0712422.1"/>
    <property type="molecule type" value="Genomic_DNA"/>
</dbReference>
<protein>
    <submittedName>
        <fullName evidence="2">S-adenosyl-L-methionine-dependent methyltransferase</fullName>
    </submittedName>
</protein>
<dbReference type="AlphaFoldDB" id="A0AA40AAQ4"/>
<dbReference type="GeneID" id="85325448"/>
<keyword evidence="2" id="KW-0489">Methyltransferase</keyword>
<evidence type="ECO:0000313" key="2">
    <source>
        <dbReference type="EMBL" id="KAK0712422.1"/>
    </source>
</evidence>
<comment type="caution">
    <text evidence="2">The sequence shown here is derived from an EMBL/GenBank/DDBJ whole genome shotgun (WGS) entry which is preliminary data.</text>
</comment>
<dbReference type="Gene3D" id="3.40.50.150">
    <property type="entry name" value="Vaccinia Virus protein VP39"/>
    <property type="match status" value="1"/>
</dbReference>
<dbReference type="GO" id="GO:0032259">
    <property type="term" value="P:methylation"/>
    <property type="evidence" value="ECO:0007669"/>
    <property type="project" value="UniProtKB-KW"/>
</dbReference>
<accession>A0AA40AAQ4</accession>
<dbReference type="Proteomes" id="UP001172101">
    <property type="component" value="Unassembled WGS sequence"/>
</dbReference>
<proteinExistence type="predicted"/>
<dbReference type="SUPFAM" id="SSF53335">
    <property type="entry name" value="S-adenosyl-L-methionine-dependent methyltransferases"/>
    <property type="match status" value="1"/>
</dbReference>
<gene>
    <name evidence="2" type="ORF">B0T26DRAFT_714273</name>
</gene>
<organism evidence="2 3">
    <name type="scientific">Lasiosphaeria miniovina</name>
    <dbReference type="NCBI Taxonomy" id="1954250"/>
    <lineage>
        <taxon>Eukaryota</taxon>
        <taxon>Fungi</taxon>
        <taxon>Dikarya</taxon>
        <taxon>Ascomycota</taxon>
        <taxon>Pezizomycotina</taxon>
        <taxon>Sordariomycetes</taxon>
        <taxon>Sordariomycetidae</taxon>
        <taxon>Sordariales</taxon>
        <taxon>Lasiosphaeriaceae</taxon>
        <taxon>Lasiosphaeria</taxon>
    </lineage>
</organism>
<dbReference type="GO" id="GO:0008168">
    <property type="term" value="F:methyltransferase activity"/>
    <property type="evidence" value="ECO:0007669"/>
    <property type="project" value="UniProtKB-KW"/>
</dbReference>
<keyword evidence="3" id="KW-1185">Reference proteome</keyword>
<evidence type="ECO:0000256" key="1">
    <source>
        <dbReference type="SAM" id="MobiDB-lite"/>
    </source>
</evidence>
<dbReference type="PANTHER" id="PTHR43861">
    <property type="entry name" value="TRANS-ACONITATE 2-METHYLTRANSFERASE-RELATED"/>
    <property type="match status" value="1"/>
</dbReference>
<sequence length="289" mass="32282">MTLTALPSRPAPNTMSTTTDSGPPNLSRWNLNADWWDQKLLDGNDMFLELILPTIDELADVKPGQRVLDVGTGNGIVARRLARDGVDVLATDYSLGQIENAWRRTQKSAHAAQIAFEQLDLLSRPALDDFAQRHPEEFDLVTGSMLLKELSDLRPLAEFLPKILKPAGRVIFANLHPAFHKPGAHRLIEVAENPDTGVQEIKASIKVEKYLNIGPVQSSALRGQPEPLIWFHRPIHELLEPFFDAGLALNKVREPSFSNGPDPSQAQSYHNFPQIPMQFIFRLVRLPGQ</sequence>
<keyword evidence="2" id="KW-0808">Transferase</keyword>
<reference evidence="2" key="1">
    <citation type="submission" date="2023-06" db="EMBL/GenBank/DDBJ databases">
        <title>Genome-scale phylogeny and comparative genomics of the fungal order Sordariales.</title>
        <authorList>
            <consortium name="Lawrence Berkeley National Laboratory"/>
            <person name="Hensen N."/>
            <person name="Bonometti L."/>
            <person name="Westerberg I."/>
            <person name="Brannstrom I.O."/>
            <person name="Guillou S."/>
            <person name="Cros-Aarteil S."/>
            <person name="Calhoun S."/>
            <person name="Haridas S."/>
            <person name="Kuo A."/>
            <person name="Mondo S."/>
            <person name="Pangilinan J."/>
            <person name="Riley R."/>
            <person name="LaButti K."/>
            <person name="Andreopoulos B."/>
            <person name="Lipzen A."/>
            <person name="Chen C."/>
            <person name="Yanf M."/>
            <person name="Daum C."/>
            <person name="Ng V."/>
            <person name="Clum A."/>
            <person name="Steindorff A."/>
            <person name="Ohm R."/>
            <person name="Martin F."/>
            <person name="Silar P."/>
            <person name="Natvig D."/>
            <person name="Lalanne C."/>
            <person name="Gautier V."/>
            <person name="Ament-velasquez S.L."/>
            <person name="Kruys A."/>
            <person name="Hutchinson M.I."/>
            <person name="Powell A.J."/>
            <person name="Barry K."/>
            <person name="Miller A.N."/>
            <person name="Grigoriev I.V."/>
            <person name="Debuchy R."/>
            <person name="Gladieux P."/>
            <person name="Thoren M.H."/>
            <person name="Johannesson H."/>
        </authorList>
    </citation>
    <scope>NUCLEOTIDE SEQUENCE</scope>
    <source>
        <strain evidence="2">SMH2392-1A</strain>
    </source>
</reference>
<name>A0AA40AAQ4_9PEZI</name>
<dbReference type="CDD" id="cd02440">
    <property type="entry name" value="AdoMet_MTases"/>
    <property type="match status" value="1"/>
</dbReference>
<feature type="region of interest" description="Disordered" evidence="1">
    <location>
        <begin position="1"/>
        <end position="24"/>
    </location>
</feature>